<accession>A0AAN0SE47</accession>
<dbReference type="SUPFAM" id="SSF56801">
    <property type="entry name" value="Acetyl-CoA synthetase-like"/>
    <property type="match status" value="1"/>
</dbReference>
<gene>
    <name evidence="3" type="ORF">IX92_15200</name>
</gene>
<proteinExistence type="predicted"/>
<dbReference type="NCBIfam" id="TIGR01733">
    <property type="entry name" value="AA-adenyl-dom"/>
    <property type="match status" value="1"/>
</dbReference>
<dbReference type="PROSITE" id="PS00455">
    <property type="entry name" value="AMP_BINDING"/>
    <property type="match status" value="1"/>
</dbReference>
<dbReference type="Gene3D" id="3.30.300.30">
    <property type="match status" value="1"/>
</dbReference>
<organism evidence="3 4">
    <name type="scientific">Vibrio coralliilyticus</name>
    <dbReference type="NCBI Taxonomy" id="190893"/>
    <lineage>
        <taxon>Bacteria</taxon>
        <taxon>Pseudomonadati</taxon>
        <taxon>Pseudomonadota</taxon>
        <taxon>Gammaproteobacteria</taxon>
        <taxon>Vibrionales</taxon>
        <taxon>Vibrionaceae</taxon>
        <taxon>Vibrio</taxon>
    </lineage>
</organism>
<evidence type="ECO:0000313" key="3">
    <source>
        <dbReference type="EMBL" id="AIW20296.1"/>
    </source>
</evidence>
<dbReference type="GO" id="GO:0043041">
    <property type="term" value="P:amino acid activation for nonribosomal peptide biosynthetic process"/>
    <property type="evidence" value="ECO:0007669"/>
    <property type="project" value="TreeGrafter"/>
</dbReference>
<evidence type="ECO:0000259" key="1">
    <source>
        <dbReference type="Pfam" id="PF00501"/>
    </source>
</evidence>
<dbReference type="InterPro" id="IPR020845">
    <property type="entry name" value="AMP-binding_CS"/>
</dbReference>
<feature type="domain" description="AMP-dependent synthetase/ligase" evidence="1">
    <location>
        <begin position="10"/>
        <end position="371"/>
    </location>
</feature>
<dbReference type="KEGG" id="vcy:IX92_15200"/>
<evidence type="ECO:0008006" key="5">
    <source>
        <dbReference type="Google" id="ProtNLM"/>
    </source>
</evidence>
<keyword evidence="4" id="KW-1185">Reference proteome</keyword>
<dbReference type="GO" id="GO:0031177">
    <property type="term" value="F:phosphopantetheine binding"/>
    <property type="evidence" value="ECO:0007669"/>
    <property type="project" value="TreeGrafter"/>
</dbReference>
<reference evidence="3 4" key="1">
    <citation type="submission" date="2014-10" db="EMBL/GenBank/DDBJ databases">
        <title>The Complete Genome Sequence for the Shellfish Pathogen Vibrio coralliilyticus RE98 Isolated from a Shellfish Hatchery.</title>
        <authorList>
            <person name="Richards G.P."/>
            <person name="Bono J.L."/>
            <person name="Watson M.A."/>
            <person name="Needleman D.S."/>
        </authorList>
    </citation>
    <scope>NUCLEOTIDE SEQUENCE [LARGE SCALE GENOMIC DNA]</scope>
    <source>
        <strain evidence="3 4">RE98</strain>
    </source>
</reference>
<evidence type="ECO:0000259" key="2">
    <source>
        <dbReference type="Pfam" id="PF13193"/>
    </source>
</evidence>
<dbReference type="RefSeq" id="WP_043009495.1">
    <property type="nucleotide sequence ID" value="NZ_CP009617.1"/>
</dbReference>
<dbReference type="GO" id="GO:0044550">
    <property type="term" value="P:secondary metabolite biosynthetic process"/>
    <property type="evidence" value="ECO:0007669"/>
    <property type="project" value="TreeGrafter"/>
</dbReference>
<dbReference type="Gene3D" id="3.40.50.12780">
    <property type="entry name" value="N-terminal domain of ligase-like"/>
    <property type="match status" value="1"/>
</dbReference>
<sequence length="511" mass="56778">MYYYNLSMYFRDVASKFSDSPAIVLVNESFSYSELSERAQVLACHLLSKGCVKGDVIAIAHTKQFDSYAMMCACLLLGIAYVNIDVDSPAERNRKILETCGAKYLFGDQSILSESLSNLAQQSRCTFSLISSIDNVAIGIEQRALIEKSMERVDGSSIAYVMFTSGSTGTPKGVAVTHQNILHFIEWGRSTFSVTSKDIFANLSPMYFDNSVFDFYTALFSGASLAPITKDVLADPVRLVTVVEELKCSIWFSVPSLLIYLIAMKVISKGKLSNIRSFSFGGEGYPKIELKKLYDIFSSSADIVNVYGPTECTCICSAYRLTDSDFDNLDGLPTLGQLNQNFDYMILDDNGRHSDSGELCLIGPNVAAGYFNDQERTDRAFVTLTQSDCYMKRMYKTGDLVRESQGYLYFLGRKDNQIKHMGYRIELEEIEHALLKVEHVNQAAVIYNRVNSAYGKIEAYISSNSNITGGMVIDSLSSIIPHYMIPSKVVVLDTLPKNANGKVDKKTLSTL</sequence>
<evidence type="ECO:0000313" key="4">
    <source>
        <dbReference type="Proteomes" id="UP000030081"/>
    </source>
</evidence>
<dbReference type="InterPro" id="IPR010071">
    <property type="entry name" value="AA_adenyl_dom"/>
</dbReference>
<dbReference type="AlphaFoldDB" id="A0AAN0SE47"/>
<dbReference type="InterPro" id="IPR000873">
    <property type="entry name" value="AMP-dep_synth/lig_dom"/>
</dbReference>
<dbReference type="InterPro" id="IPR042099">
    <property type="entry name" value="ANL_N_sf"/>
</dbReference>
<dbReference type="InterPro" id="IPR025110">
    <property type="entry name" value="AMP-bd_C"/>
</dbReference>
<dbReference type="Proteomes" id="UP000030081">
    <property type="component" value="Chromosome 1"/>
</dbReference>
<dbReference type="PANTHER" id="PTHR45527">
    <property type="entry name" value="NONRIBOSOMAL PEPTIDE SYNTHETASE"/>
    <property type="match status" value="1"/>
</dbReference>
<name>A0AAN0SE47_9VIBR</name>
<dbReference type="GO" id="GO:0005737">
    <property type="term" value="C:cytoplasm"/>
    <property type="evidence" value="ECO:0007669"/>
    <property type="project" value="TreeGrafter"/>
</dbReference>
<protein>
    <recommendedName>
        <fullName evidence="5">D-alanine--poly(Phosphoribitol) ligase</fullName>
    </recommendedName>
</protein>
<dbReference type="InterPro" id="IPR045851">
    <property type="entry name" value="AMP-bd_C_sf"/>
</dbReference>
<dbReference type="Pfam" id="PF13193">
    <property type="entry name" value="AMP-binding_C"/>
    <property type="match status" value="1"/>
</dbReference>
<dbReference type="EMBL" id="CP009617">
    <property type="protein sequence ID" value="AIW20296.1"/>
    <property type="molecule type" value="Genomic_DNA"/>
</dbReference>
<dbReference type="Pfam" id="PF00501">
    <property type="entry name" value="AMP-binding"/>
    <property type="match status" value="1"/>
</dbReference>
<dbReference type="PANTHER" id="PTHR45527:SF1">
    <property type="entry name" value="FATTY ACID SYNTHASE"/>
    <property type="match status" value="1"/>
</dbReference>
<feature type="domain" description="AMP-binding enzyme C-terminal" evidence="2">
    <location>
        <begin position="429"/>
        <end position="502"/>
    </location>
</feature>